<feature type="domain" description="Reverse transcriptase" evidence="2">
    <location>
        <begin position="368"/>
        <end position="615"/>
    </location>
</feature>
<dbReference type="InterPro" id="IPR000477">
    <property type="entry name" value="RT_dom"/>
</dbReference>
<gene>
    <name evidence="3" type="ORF">FSB_LOCUS8720</name>
</gene>
<dbReference type="Pfam" id="PF13966">
    <property type="entry name" value="zf-RVT"/>
    <property type="match status" value="1"/>
</dbReference>
<evidence type="ECO:0000256" key="1">
    <source>
        <dbReference type="SAM" id="Coils"/>
    </source>
</evidence>
<dbReference type="InterPro" id="IPR026960">
    <property type="entry name" value="RVT-Znf"/>
</dbReference>
<organism evidence="3">
    <name type="scientific">Fagus sylvatica</name>
    <name type="common">Beechnut</name>
    <dbReference type="NCBI Taxonomy" id="28930"/>
    <lineage>
        <taxon>Eukaryota</taxon>
        <taxon>Viridiplantae</taxon>
        <taxon>Streptophyta</taxon>
        <taxon>Embryophyta</taxon>
        <taxon>Tracheophyta</taxon>
        <taxon>Spermatophyta</taxon>
        <taxon>Magnoliopsida</taxon>
        <taxon>eudicotyledons</taxon>
        <taxon>Gunneridae</taxon>
        <taxon>Pentapetalae</taxon>
        <taxon>rosids</taxon>
        <taxon>fabids</taxon>
        <taxon>Fagales</taxon>
        <taxon>Fagaceae</taxon>
        <taxon>Fagus</taxon>
    </lineage>
</organism>
<accession>A0A2N9F171</accession>
<name>A0A2N9F171_FAGSY</name>
<dbReference type="SUPFAM" id="SSF56672">
    <property type="entry name" value="DNA/RNA polymerases"/>
    <property type="match status" value="1"/>
</dbReference>
<proteinExistence type="predicted"/>
<reference evidence="3" key="1">
    <citation type="submission" date="2018-02" db="EMBL/GenBank/DDBJ databases">
        <authorList>
            <person name="Cohen D.B."/>
            <person name="Kent A.D."/>
        </authorList>
    </citation>
    <scope>NUCLEOTIDE SEQUENCE</scope>
</reference>
<evidence type="ECO:0000313" key="3">
    <source>
        <dbReference type="EMBL" id="SPC80838.1"/>
    </source>
</evidence>
<dbReference type="InterPro" id="IPR043502">
    <property type="entry name" value="DNA/RNA_pol_sf"/>
</dbReference>
<dbReference type="PANTHER" id="PTHR33116">
    <property type="entry name" value="REVERSE TRANSCRIPTASE ZINC-BINDING DOMAIN-CONTAINING PROTEIN-RELATED-RELATED"/>
    <property type="match status" value="1"/>
</dbReference>
<sequence>MSGMGDGYVGTAQDAVRIRKLEKQREAERRKIQELKDKSASSNDQPGLLQFGKSLAEVLEHAFKKETVGLVTREEYVEKSRSRIDRFLFTSSVEDHFNLLVQRRLPRLCSDHFPIQLDCGHVQWGRRPFRFENMWLKSEGFLDRVKGWWDSYSFRGSPSFVVASKLKALKMDLKTSNAEEFGSLDARQASLLATIKLLDELEDDRPLNESERTQRDQAKIDFEKTMLMVEICWRQKSRALWLKDGDKNTKYFHQIANSHRRKNLIGQLAVNGEVFTDPSEISSRIVEFYKTLFTDVGVRRPTLDNLPCIQLDSNDAGSLDRVFTEEEVAEAVQNMNGDKAPGPDGFSLAFFQFCWSILKEDIMQIFHHFHEHGTFSHRLNTTFIALIPKKPGSVEIKDFRPISLVTGRQILDSVLIANECLDSRMKLGDPGVLCKLDLEKAYDHVDWGFLIYMLRRCGFSQKWRRWIYTCISTAKFSFLVNGTSCGFFPSSRGLRQGDPLSPLLFIIVMDALSRMLTRARDGDFISGFAVGRSTPIITSHVLFADDTLILCGADPSQLWHLKCVFVWFQAASGLKVNLGKSELVPVGSVPNVEELAGVLGCKVAGLPMSYLGLPLGAFFKNLAIWNGIIEKMEQHLAGWKRMYLSKGARLTLIKSTLFNLPTYYLSLLPIPVGVANRMEKIQRDFLWGGVGEEFKYHLVSWDRVCKPIRCGGLGIKNLVLFNQALLGKWLWRYASEKDALWQKIVESKYGGMWGGWCTNPGQGPYGSNLWKYIRRFWPKFVDLTYFKVGNGAHLKFWHHQWCGETPLKSRFPELFHLASLPEASVKDLALFEGSNFSWNVSFTRSVQDWELESVAEFMDVIYSVLPSQEGVDSIYWKLSSQKVFSINSFYKRLSVPVDEYYPWKSVWKPLSPSKVNFFIWTASLGKVLMIDNLRKRQLVLLDWCCMCKEAGESIDHLFLHCNIARELWNFVFTLLGLQWVMPRHVLELLACWSGCLTRVSPTALWGLIPHCLLWVIWRERNARSFEDTARSAQEIKQLFLTVLLEWTNASRPLPFSSIFELISQLSL</sequence>
<dbReference type="CDD" id="cd01650">
    <property type="entry name" value="RT_nLTR_like"/>
    <property type="match status" value="1"/>
</dbReference>
<dbReference type="PANTHER" id="PTHR33116:SF78">
    <property type="entry name" value="OS12G0587133 PROTEIN"/>
    <property type="match status" value="1"/>
</dbReference>
<evidence type="ECO:0000259" key="2">
    <source>
        <dbReference type="PROSITE" id="PS50878"/>
    </source>
</evidence>
<feature type="coiled-coil region" evidence="1">
    <location>
        <begin position="18"/>
        <end position="45"/>
    </location>
</feature>
<protein>
    <recommendedName>
        <fullName evidence="2">Reverse transcriptase domain-containing protein</fullName>
    </recommendedName>
</protein>
<dbReference type="Pfam" id="PF00078">
    <property type="entry name" value="RVT_1"/>
    <property type="match status" value="1"/>
</dbReference>
<dbReference type="AlphaFoldDB" id="A0A2N9F171"/>
<dbReference type="EMBL" id="OIVN01000474">
    <property type="protein sequence ID" value="SPC80838.1"/>
    <property type="molecule type" value="Genomic_DNA"/>
</dbReference>
<keyword evidence="1" id="KW-0175">Coiled coil</keyword>
<dbReference type="PROSITE" id="PS50878">
    <property type="entry name" value="RT_POL"/>
    <property type="match status" value="1"/>
</dbReference>